<dbReference type="PRINTS" id="PR00081">
    <property type="entry name" value="GDHRDH"/>
</dbReference>
<dbReference type="Pfam" id="PF00106">
    <property type="entry name" value="adh_short"/>
    <property type="match status" value="1"/>
</dbReference>
<dbReference type="InterPro" id="IPR036291">
    <property type="entry name" value="NAD(P)-bd_dom_sf"/>
</dbReference>
<proteinExistence type="inferred from homology"/>
<dbReference type="PRINTS" id="PR00080">
    <property type="entry name" value="SDRFAMILY"/>
</dbReference>
<dbReference type="Proteomes" id="UP000553888">
    <property type="component" value="Unassembled WGS sequence"/>
</dbReference>
<evidence type="ECO:0000256" key="2">
    <source>
        <dbReference type="ARBA" id="ARBA00022857"/>
    </source>
</evidence>
<evidence type="ECO:0000313" key="8">
    <source>
        <dbReference type="Proteomes" id="UP000553888"/>
    </source>
</evidence>
<protein>
    <submittedName>
        <fullName evidence="7">NAD(P)-dependent dehydrogenase (Short-subunit alcohol dehydrogenase family)</fullName>
    </submittedName>
</protein>
<name>A0A852Y8M5_9MICO</name>
<feature type="domain" description="Ketoreductase" evidence="6">
    <location>
        <begin position="36"/>
        <end position="237"/>
    </location>
</feature>
<evidence type="ECO:0000259" key="6">
    <source>
        <dbReference type="SMART" id="SM00822"/>
    </source>
</evidence>
<dbReference type="InterPro" id="IPR045313">
    <property type="entry name" value="CBR1-like"/>
</dbReference>
<dbReference type="Gene3D" id="3.40.50.720">
    <property type="entry name" value="NAD(P)-binding Rossmann-like Domain"/>
    <property type="match status" value="1"/>
</dbReference>
<comment type="caution">
    <text evidence="7">The sequence shown here is derived from an EMBL/GenBank/DDBJ whole genome shotgun (WGS) entry which is preliminary data.</text>
</comment>
<dbReference type="SMART" id="SM00822">
    <property type="entry name" value="PKS_KR"/>
    <property type="match status" value="1"/>
</dbReference>
<dbReference type="InterPro" id="IPR002347">
    <property type="entry name" value="SDR_fam"/>
</dbReference>
<accession>A0A852Y8M5</accession>
<evidence type="ECO:0000256" key="5">
    <source>
        <dbReference type="SAM" id="MobiDB-lite"/>
    </source>
</evidence>
<dbReference type="SUPFAM" id="SSF51735">
    <property type="entry name" value="NAD(P)-binding Rossmann-fold domains"/>
    <property type="match status" value="1"/>
</dbReference>
<evidence type="ECO:0000256" key="1">
    <source>
        <dbReference type="ARBA" id="ARBA00006484"/>
    </source>
</evidence>
<dbReference type="GO" id="GO:0016020">
    <property type="term" value="C:membrane"/>
    <property type="evidence" value="ECO:0007669"/>
    <property type="project" value="TreeGrafter"/>
</dbReference>
<sequence>MNDSTNPSPAASASSSPAADSPGATGASDASTADARVALVTGANKGIGFAIAEGLGHQGLRVIVGARDDAARDAAVARLRERGLDAEGVRLDVTDDQSVAAAAAEIEQRFGRLDVLVNNAGISGPFDPTTWQQDPTAVDLDQLRGVVDVNVYGVIRVTNAVLPLLRRAPHPRIVNASSSMGSLERRPGPIMALYSPTKTFLNSLTVQYAREFENTPIIVNAACPGLVATDFNGFAGDRTPEQGAATAVRLATLPDDGPRGGFFEDAGVVPW</sequence>
<evidence type="ECO:0000256" key="4">
    <source>
        <dbReference type="RuleBase" id="RU000363"/>
    </source>
</evidence>
<evidence type="ECO:0000313" key="7">
    <source>
        <dbReference type="EMBL" id="NYG97730.1"/>
    </source>
</evidence>
<gene>
    <name evidence="7" type="ORF">BJ979_000356</name>
</gene>
<keyword evidence="2" id="KW-0521">NADP</keyword>
<reference evidence="7 8" key="1">
    <citation type="submission" date="2020-07" db="EMBL/GenBank/DDBJ databases">
        <title>Sequencing the genomes of 1000 actinobacteria strains.</title>
        <authorList>
            <person name="Klenk H.-P."/>
        </authorList>
    </citation>
    <scope>NUCLEOTIDE SEQUENCE [LARGE SCALE GENOMIC DNA]</scope>
    <source>
        <strain evidence="7 8">DSM 23141</strain>
    </source>
</reference>
<dbReference type="PANTHER" id="PTHR43490">
    <property type="entry name" value="(+)-NEOMENTHOL DEHYDROGENASE"/>
    <property type="match status" value="1"/>
</dbReference>
<keyword evidence="3" id="KW-0560">Oxidoreductase</keyword>
<dbReference type="GO" id="GO:0016616">
    <property type="term" value="F:oxidoreductase activity, acting on the CH-OH group of donors, NAD or NADP as acceptor"/>
    <property type="evidence" value="ECO:0007669"/>
    <property type="project" value="InterPro"/>
</dbReference>
<dbReference type="InterPro" id="IPR057326">
    <property type="entry name" value="KR_dom"/>
</dbReference>
<dbReference type="AlphaFoldDB" id="A0A852Y8M5"/>
<keyword evidence="8" id="KW-1185">Reference proteome</keyword>
<dbReference type="CDD" id="cd05324">
    <property type="entry name" value="carb_red_PTCR-like_SDR_c"/>
    <property type="match status" value="1"/>
</dbReference>
<feature type="region of interest" description="Disordered" evidence="5">
    <location>
        <begin position="1"/>
        <end position="29"/>
    </location>
</feature>
<evidence type="ECO:0000256" key="3">
    <source>
        <dbReference type="ARBA" id="ARBA00023002"/>
    </source>
</evidence>
<organism evidence="7 8">
    <name type="scientific">Schumannella luteola</name>
    <dbReference type="NCBI Taxonomy" id="472059"/>
    <lineage>
        <taxon>Bacteria</taxon>
        <taxon>Bacillati</taxon>
        <taxon>Actinomycetota</taxon>
        <taxon>Actinomycetes</taxon>
        <taxon>Micrococcales</taxon>
        <taxon>Microbacteriaceae</taxon>
        <taxon>Schumannella</taxon>
    </lineage>
</organism>
<dbReference type="EMBL" id="JACBZY010000001">
    <property type="protein sequence ID" value="NYG97730.1"/>
    <property type="molecule type" value="Genomic_DNA"/>
</dbReference>
<dbReference type="RefSeq" id="WP_179564614.1">
    <property type="nucleotide sequence ID" value="NZ_JACBZY010000001.1"/>
</dbReference>
<comment type="similarity">
    <text evidence="1 4">Belongs to the short-chain dehydrogenases/reductases (SDR) family.</text>
</comment>
<dbReference type="PANTHER" id="PTHR43490:SF99">
    <property type="entry name" value="SHORT-CHAIN DEHYDROGENASE_REDUCTASE"/>
    <property type="match status" value="1"/>
</dbReference>